<dbReference type="GO" id="GO:0005524">
    <property type="term" value="F:ATP binding"/>
    <property type="evidence" value="ECO:0007669"/>
    <property type="project" value="UniProtKB-UniRule"/>
</dbReference>
<dbReference type="SUPFAM" id="SSF50037">
    <property type="entry name" value="C-terminal domain of transcriptional repressors"/>
    <property type="match status" value="1"/>
</dbReference>
<gene>
    <name evidence="6" type="primary">birA</name>
    <name evidence="8" type="ORF">FY550_14100</name>
</gene>
<protein>
    <recommendedName>
        <fullName evidence="6">Bifunctional ligase/repressor BirA</fullName>
    </recommendedName>
    <alternativeName>
        <fullName evidence="6">Biotin operon repressor</fullName>
    </alternativeName>
    <alternativeName>
        <fullName evidence="6">Biotin--[acetyl-CoA-carboxylase] ligase</fullName>
        <ecNumber evidence="6">6.3.4.15</ecNumber>
    </alternativeName>
    <alternativeName>
        <fullName evidence="6">Biotin--protein ligase</fullName>
    </alternativeName>
    <alternativeName>
        <fullName evidence="6">Biotin-[acetyl-CoA carboxylase] synthetase</fullName>
    </alternativeName>
</protein>
<dbReference type="Pfam" id="PF02237">
    <property type="entry name" value="BPL_C"/>
    <property type="match status" value="1"/>
</dbReference>
<evidence type="ECO:0000313" key="9">
    <source>
        <dbReference type="Proteomes" id="UP000322553"/>
    </source>
</evidence>
<dbReference type="InterPro" id="IPR036388">
    <property type="entry name" value="WH-like_DNA-bd_sf"/>
</dbReference>
<dbReference type="PANTHER" id="PTHR12835">
    <property type="entry name" value="BIOTIN PROTEIN LIGASE"/>
    <property type="match status" value="1"/>
</dbReference>
<dbReference type="InterPro" id="IPR003142">
    <property type="entry name" value="BPL_C"/>
</dbReference>
<organism evidence="8 9">
    <name type="scientific">Kushneria phosphatilytica</name>
    <dbReference type="NCBI Taxonomy" id="657387"/>
    <lineage>
        <taxon>Bacteria</taxon>
        <taxon>Pseudomonadati</taxon>
        <taxon>Pseudomonadota</taxon>
        <taxon>Gammaproteobacteria</taxon>
        <taxon>Oceanospirillales</taxon>
        <taxon>Halomonadaceae</taxon>
        <taxon>Kushneria</taxon>
    </lineage>
</organism>
<evidence type="ECO:0000313" key="8">
    <source>
        <dbReference type="EMBL" id="QEL12158.1"/>
    </source>
</evidence>
<keyword evidence="6" id="KW-0238">DNA-binding</keyword>
<feature type="binding site" evidence="6">
    <location>
        <position position="115"/>
    </location>
    <ligand>
        <name>biotin</name>
        <dbReference type="ChEBI" id="CHEBI:57586"/>
    </ligand>
</feature>
<dbReference type="SUPFAM" id="SSF55681">
    <property type="entry name" value="Class II aaRS and biotin synthetases"/>
    <property type="match status" value="1"/>
</dbReference>
<dbReference type="Pfam" id="PF08279">
    <property type="entry name" value="HTH_11"/>
    <property type="match status" value="1"/>
</dbReference>
<dbReference type="InterPro" id="IPR004143">
    <property type="entry name" value="BPL_LPL_catalytic"/>
</dbReference>
<dbReference type="PROSITE" id="PS51733">
    <property type="entry name" value="BPL_LPL_CATALYTIC"/>
    <property type="match status" value="1"/>
</dbReference>
<dbReference type="Gene3D" id="3.30.930.10">
    <property type="entry name" value="Bira Bifunctional Protein, Domain 2"/>
    <property type="match status" value="1"/>
</dbReference>
<comment type="similarity">
    <text evidence="6">Belongs to the biotin--protein ligase family.</text>
</comment>
<comment type="catalytic activity">
    <reaction evidence="5 6">
        <text>biotin + L-lysyl-[protein] + ATP = N(6)-biotinyl-L-lysyl-[protein] + AMP + diphosphate + H(+)</text>
        <dbReference type="Rhea" id="RHEA:11756"/>
        <dbReference type="Rhea" id="RHEA-COMP:9752"/>
        <dbReference type="Rhea" id="RHEA-COMP:10505"/>
        <dbReference type="ChEBI" id="CHEBI:15378"/>
        <dbReference type="ChEBI" id="CHEBI:29969"/>
        <dbReference type="ChEBI" id="CHEBI:30616"/>
        <dbReference type="ChEBI" id="CHEBI:33019"/>
        <dbReference type="ChEBI" id="CHEBI:57586"/>
        <dbReference type="ChEBI" id="CHEBI:83144"/>
        <dbReference type="ChEBI" id="CHEBI:456215"/>
        <dbReference type="EC" id="6.3.4.15"/>
    </reaction>
</comment>
<keyword evidence="6" id="KW-0678">Repressor</keyword>
<dbReference type="GO" id="GO:0004077">
    <property type="term" value="F:biotin--[biotin carboxyl-carrier protein] ligase activity"/>
    <property type="evidence" value="ECO:0007669"/>
    <property type="project" value="UniProtKB-UniRule"/>
</dbReference>
<evidence type="ECO:0000256" key="2">
    <source>
        <dbReference type="ARBA" id="ARBA00022741"/>
    </source>
</evidence>
<reference evidence="8 9" key="1">
    <citation type="submission" date="2019-08" db="EMBL/GenBank/DDBJ databases">
        <title>Complete genome sequence of Kushneria sp. YCWA18, a halophilic phosphate-solubilizing bacterium isolated from Daqiao saltern in China.</title>
        <authorList>
            <person name="Du G.-X."/>
            <person name="Qu L.-Y."/>
        </authorList>
    </citation>
    <scope>NUCLEOTIDE SEQUENCE [LARGE SCALE GENOMIC DNA]</scope>
    <source>
        <strain evidence="8 9">YCWA18</strain>
    </source>
</reference>
<dbReference type="CDD" id="cd00090">
    <property type="entry name" value="HTH_ARSR"/>
    <property type="match status" value="1"/>
</dbReference>
<keyword evidence="9" id="KW-1185">Reference proteome</keyword>
<dbReference type="EMBL" id="CP043420">
    <property type="protein sequence ID" value="QEL12158.1"/>
    <property type="molecule type" value="Genomic_DNA"/>
</dbReference>
<dbReference type="GO" id="GO:0003677">
    <property type="term" value="F:DNA binding"/>
    <property type="evidence" value="ECO:0007669"/>
    <property type="project" value="UniProtKB-UniRule"/>
</dbReference>
<dbReference type="NCBIfam" id="TIGR00121">
    <property type="entry name" value="birA_ligase"/>
    <property type="match status" value="1"/>
</dbReference>
<evidence type="ECO:0000256" key="6">
    <source>
        <dbReference type="HAMAP-Rule" id="MF_00978"/>
    </source>
</evidence>
<keyword evidence="3 6" id="KW-0067">ATP-binding</keyword>
<dbReference type="Pfam" id="PF03099">
    <property type="entry name" value="BPL_LplA_LipB"/>
    <property type="match status" value="1"/>
</dbReference>
<dbReference type="Gene3D" id="1.10.10.10">
    <property type="entry name" value="Winged helix-like DNA-binding domain superfamily/Winged helix DNA-binding domain"/>
    <property type="match status" value="1"/>
</dbReference>
<keyword evidence="1 6" id="KW-0436">Ligase</keyword>
<dbReference type="PANTHER" id="PTHR12835:SF5">
    <property type="entry name" value="BIOTIN--PROTEIN LIGASE"/>
    <property type="match status" value="1"/>
</dbReference>
<dbReference type="InterPro" id="IPR008988">
    <property type="entry name" value="Transcriptional_repressor_C"/>
</dbReference>
<feature type="domain" description="BPL/LPL catalytic" evidence="7">
    <location>
        <begin position="80"/>
        <end position="260"/>
    </location>
</feature>
<dbReference type="InterPro" id="IPR004408">
    <property type="entry name" value="Biotin_CoA_COase_ligase"/>
</dbReference>
<dbReference type="EC" id="6.3.4.15" evidence="6"/>
<keyword evidence="6" id="KW-0804">Transcription</keyword>
<dbReference type="InterPro" id="IPR011991">
    <property type="entry name" value="ArsR-like_HTH"/>
</dbReference>
<sequence length="326" mass="35864">MNVRDLVRVLSDGQFHSGEQLGEAFGVSRTAIWKQLQKLETLGIVLEAVRGRGYRIAQPLELLDGGRIVAGLSRESRQQLSRLFIESQLESTNTFLLERFAQGAGHAEVCVAEVQTAGRGRRGRTWHGRWGAGIHFSLGWRFDSGVAAIEGLSLALGVRMAELLDPLGVDVRLKWPNDLLVEQAGEGRKLGGILTEMRGDMEGPCEVVIGIGFNVSFGEADRQRLEQPAAGLHEMVPELSRNELITGMIDGLMGLLPHFEHEGFAAWQTGWNARHYHANQPVTLQQGSQRWEGIAQGVNKQGNLVVCIDEREVIFSGGEVSLRASR</sequence>
<keyword evidence="6" id="KW-0805">Transcription regulation</keyword>
<keyword evidence="4 6" id="KW-0092">Biotin</keyword>
<evidence type="ECO:0000259" key="7">
    <source>
        <dbReference type="PROSITE" id="PS51733"/>
    </source>
</evidence>
<dbReference type="Gene3D" id="2.30.30.100">
    <property type="match status" value="1"/>
</dbReference>
<evidence type="ECO:0000256" key="3">
    <source>
        <dbReference type="ARBA" id="ARBA00022840"/>
    </source>
</evidence>
<dbReference type="GO" id="GO:0005737">
    <property type="term" value="C:cytoplasm"/>
    <property type="evidence" value="ECO:0007669"/>
    <property type="project" value="TreeGrafter"/>
</dbReference>
<dbReference type="InterPro" id="IPR030855">
    <property type="entry name" value="Bifunct_BirA"/>
</dbReference>
<dbReference type="HAMAP" id="MF_00978">
    <property type="entry name" value="Bifunct_BirA"/>
    <property type="match status" value="1"/>
</dbReference>
<dbReference type="CDD" id="cd16442">
    <property type="entry name" value="BPL"/>
    <property type="match status" value="1"/>
</dbReference>
<dbReference type="InterPro" id="IPR045864">
    <property type="entry name" value="aa-tRNA-synth_II/BPL/LPL"/>
</dbReference>
<dbReference type="KEGG" id="kuy:FY550_14100"/>
<dbReference type="AlphaFoldDB" id="A0A5C1A1U3"/>
<accession>A0A5C1A1U3</accession>
<feature type="DNA-binding region" description="H-T-H motif" evidence="6">
    <location>
        <begin position="18"/>
        <end position="37"/>
    </location>
</feature>
<evidence type="ECO:0000256" key="4">
    <source>
        <dbReference type="ARBA" id="ARBA00023267"/>
    </source>
</evidence>
<name>A0A5C1A1U3_9GAMM</name>
<dbReference type="RefSeq" id="WP_149054617.1">
    <property type="nucleotide sequence ID" value="NZ_CP043420.1"/>
</dbReference>
<feature type="binding site" evidence="6">
    <location>
        <begin position="119"/>
        <end position="121"/>
    </location>
    <ligand>
        <name>biotin</name>
        <dbReference type="ChEBI" id="CHEBI:57586"/>
    </ligand>
</feature>
<keyword evidence="2 6" id="KW-0547">Nucleotide-binding</keyword>
<evidence type="ECO:0000256" key="1">
    <source>
        <dbReference type="ARBA" id="ARBA00022598"/>
    </source>
</evidence>
<dbReference type="GO" id="GO:0006355">
    <property type="term" value="P:regulation of DNA-templated transcription"/>
    <property type="evidence" value="ECO:0007669"/>
    <property type="project" value="UniProtKB-UniRule"/>
</dbReference>
<dbReference type="InterPro" id="IPR013196">
    <property type="entry name" value="HTH_11"/>
</dbReference>
<comment type="function">
    <text evidence="6">Acts both as a biotin--[acetyl-CoA-carboxylase] ligase and a biotin-operon repressor. In the presence of ATP, BirA activates biotin to form the BirA-biotinyl-5'-adenylate (BirA-bio-5'-AMP or holoBirA) complex. HoloBirA can either transfer the biotinyl moiety to the biotin carboxyl carrier protein (BCCP) subunit of acetyl-CoA carboxylase, or bind to the biotin operator site and inhibit transcription of the operon.</text>
</comment>
<dbReference type="Proteomes" id="UP000322553">
    <property type="component" value="Chromosome"/>
</dbReference>
<comment type="caution">
    <text evidence="6">Lacks conserved residue(s) required for the propagation of feature annotation.</text>
</comment>
<proteinExistence type="inferred from homology"/>
<dbReference type="InterPro" id="IPR036390">
    <property type="entry name" value="WH_DNA-bd_sf"/>
</dbReference>
<feature type="binding site" evidence="6">
    <location>
        <begin position="91"/>
        <end position="93"/>
    </location>
    <ligand>
        <name>biotin</name>
        <dbReference type="ChEBI" id="CHEBI:57586"/>
    </ligand>
</feature>
<dbReference type="SUPFAM" id="SSF46785">
    <property type="entry name" value="Winged helix' DNA-binding domain"/>
    <property type="match status" value="1"/>
</dbReference>
<evidence type="ECO:0000256" key="5">
    <source>
        <dbReference type="ARBA" id="ARBA00047846"/>
    </source>
</evidence>